<keyword evidence="1" id="KW-0812">Transmembrane</keyword>
<dbReference type="RefSeq" id="WP_161058247.1">
    <property type="nucleotide sequence ID" value="NZ_WWCT01000047.1"/>
</dbReference>
<dbReference type="InterPro" id="IPR021796">
    <property type="entry name" value="Tll0287-like_dom"/>
</dbReference>
<accession>A0ABW9WAZ7</accession>
<sequence length="301" mass="32692">MRIEIRFAWIIAACFGLGLLIAGYSSFRLEQRQAHEEVKLKADMLLDTASAVREYTSDEVAAVVSKLQDGSFHPQQVPSFSAQNAIARVTKKYTGYTYRESSLNPTNPNDRASDWEVGLIRSFQGDKARRELSGEIGSSADKRFYVARPIRLSSAACLQCHSTAAAAPAVMVARYGPNNGFGWTMNDVVGLQIVEVPTATARSKALNSVLLTVTSLTSVFVLSAVAVLTLLRRYVSRPLESLTAAANRSSVEQHGDVAAPSAGGQFGELHLAIQRLRTSVDQTLRMLETRGGRGDKPDDKA</sequence>
<comment type="caution">
    <text evidence="3">The sequence shown here is derived from an EMBL/GenBank/DDBJ whole genome shotgun (WGS) entry which is preliminary data.</text>
</comment>
<proteinExistence type="predicted"/>
<feature type="domain" description="Tll0287-like" evidence="2">
    <location>
        <begin position="31"/>
        <end position="197"/>
    </location>
</feature>
<keyword evidence="4" id="KW-1185">Reference proteome</keyword>
<name>A0ABW9WAZ7_9BURK</name>
<dbReference type="Proteomes" id="UP000642144">
    <property type="component" value="Unassembled WGS sequence"/>
</dbReference>
<evidence type="ECO:0000256" key="1">
    <source>
        <dbReference type="SAM" id="Phobius"/>
    </source>
</evidence>
<keyword evidence="1" id="KW-0472">Membrane</keyword>
<feature type="transmembrane region" description="Helical" evidence="1">
    <location>
        <begin position="209"/>
        <end position="231"/>
    </location>
</feature>
<feature type="transmembrane region" description="Helical" evidence="1">
    <location>
        <begin position="7"/>
        <end position="27"/>
    </location>
</feature>
<evidence type="ECO:0000313" key="4">
    <source>
        <dbReference type="Proteomes" id="UP000642144"/>
    </source>
</evidence>
<organism evidence="3 4">
    <name type="scientific">Duganella levis</name>
    <dbReference type="NCBI Taxonomy" id="2692169"/>
    <lineage>
        <taxon>Bacteria</taxon>
        <taxon>Pseudomonadati</taxon>
        <taxon>Pseudomonadota</taxon>
        <taxon>Betaproteobacteria</taxon>
        <taxon>Burkholderiales</taxon>
        <taxon>Oxalobacteraceae</taxon>
        <taxon>Telluria group</taxon>
        <taxon>Duganella</taxon>
    </lineage>
</organism>
<evidence type="ECO:0000259" key="2">
    <source>
        <dbReference type="Pfam" id="PF11845"/>
    </source>
</evidence>
<protein>
    <submittedName>
        <fullName evidence="3">DUF3365 domain-containing protein</fullName>
    </submittedName>
</protein>
<evidence type="ECO:0000313" key="3">
    <source>
        <dbReference type="EMBL" id="MYN30600.1"/>
    </source>
</evidence>
<dbReference type="Pfam" id="PF11845">
    <property type="entry name" value="Tll0287-like"/>
    <property type="match status" value="1"/>
</dbReference>
<gene>
    <name evidence="3" type="ORF">GTP69_29780</name>
</gene>
<keyword evidence="1" id="KW-1133">Transmembrane helix</keyword>
<dbReference type="EMBL" id="WWCT01000047">
    <property type="protein sequence ID" value="MYN30600.1"/>
    <property type="molecule type" value="Genomic_DNA"/>
</dbReference>
<dbReference type="Gene3D" id="6.10.340.10">
    <property type="match status" value="1"/>
</dbReference>
<reference evidence="3 4" key="1">
    <citation type="submission" date="2019-12" db="EMBL/GenBank/DDBJ databases">
        <title>Novel species isolated from a subtropical stream in China.</title>
        <authorList>
            <person name="Lu H."/>
        </authorList>
    </citation>
    <scope>NUCLEOTIDE SEQUENCE [LARGE SCALE GENOMIC DNA]</scope>
    <source>
        <strain evidence="3 4">CY42W</strain>
    </source>
</reference>